<organism evidence="1">
    <name type="scientific">Vibrio chaetopteri</name>
    <dbReference type="NCBI Taxonomy" id="3016528"/>
    <lineage>
        <taxon>Bacteria</taxon>
        <taxon>Pseudomonadati</taxon>
        <taxon>Pseudomonadota</taxon>
        <taxon>Gammaproteobacteria</taxon>
        <taxon>Vibrionales</taxon>
        <taxon>Vibrionaceae</taxon>
        <taxon>Vibrio</taxon>
    </lineage>
</organism>
<dbReference type="KEGG" id="vck:PG915_07165"/>
<protein>
    <submittedName>
        <fullName evidence="1">Uncharacterized protein</fullName>
    </submittedName>
</protein>
<gene>
    <name evidence="1" type="ORF">PG915_07165</name>
</gene>
<reference evidence="1" key="1">
    <citation type="submission" date="2023-01" db="EMBL/GenBank/DDBJ databases">
        <title>Vibrio sp. CB1-14 genome sequencing.</title>
        <authorList>
            <person name="Otstavnykh N."/>
            <person name="Isaeva M."/>
            <person name="Meleshko D."/>
        </authorList>
    </citation>
    <scope>NUCLEOTIDE SEQUENCE</scope>
    <source>
        <strain evidence="1">CB1-14</strain>
    </source>
</reference>
<dbReference type="EMBL" id="CP115920">
    <property type="protein sequence ID" value="XCD17294.1"/>
    <property type="molecule type" value="Genomic_DNA"/>
</dbReference>
<accession>A0AAU8BLR7</accession>
<dbReference type="RefSeq" id="WP_353498492.1">
    <property type="nucleotide sequence ID" value="NZ_CP115920.1"/>
</dbReference>
<name>A0AAU8BLR7_9VIBR</name>
<dbReference type="AlphaFoldDB" id="A0AAU8BLR7"/>
<evidence type="ECO:0000313" key="1">
    <source>
        <dbReference type="EMBL" id="XCD17294.1"/>
    </source>
</evidence>
<sequence length="139" mass="16185">MYKYVKDKLDHNYTQVVPIGQTLSEKEIPQEEIEIREMVEAWYVSGYSPLIGEDTLFEQYCCAQSLANIKGDWESQSQQQKTTRLQRLEQTLAEICRSRVYFAALTRFLSCLQDCSVKQRLTEVLSVAEATQSKSWLHH</sequence>
<proteinExistence type="predicted"/>